<accession>A0AAE1XVC9</accession>
<evidence type="ECO:0000313" key="2">
    <source>
        <dbReference type="Proteomes" id="UP001293254"/>
    </source>
</evidence>
<keyword evidence="2" id="KW-1185">Reference proteome</keyword>
<protein>
    <submittedName>
        <fullName evidence="1">Uncharacterized protein</fullName>
    </submittedName>
</protein>
<evidence type="ECO:0000313" key="1">
    <source>
        <dbReference type="EMBL" id="KAK4418287.1"/>
    </source>
</evidence>
<dbReference type="Proteomes" id="UP001293254">
    <property type="component" value="Unassembled WGS sequence"/>
</dbReference>
<comment type="caution">
    <text evidence="1">The sequence shown here is derived from an EMBL/GenBank/DDBJ whole genome shotgun (WGS) entry which is preliminary data.</text>
</comment>
<dbReference type="EMBL" id="JACGWO010000009">
    <property type="protein sequence ID" value="KAK4418287.1"/>
    <property type="molecule type" value="Genomic_DNA"/>
</dbReference>
<reference evidence="1" key="1">
    <citation type="submission" date="2020-06" db="EMBL/GenBank/DDBJ databases">
        <authorList>
            <person name="Li T."/>
            <person name="Hu X."/>
            <person name="Zhang T."/>
            <person name="Song X."/>
            <person name="Zhang H."/>
            <person name="Dai N."/>
            <person name="Sheng W."/>
            <person name="Hou X."/>
            <person name="Wei L."/>
        </authorList>
    </citation>
    <scope>NUCLEOTIDE SEQUENCE</scope>
    <source>
        <strain evidence="1">3651</strain>
        <tissue evidence="1">Leaf</tissue>
    </source>
</reference>
<organism evidence="1 2">
    <name type="scientific">Sesamum alatum</name>
    <dbReference type="NCBI Taxonomy" id="300844"/>
    <lineage>
        <taxon>Eukaryota</taxon>
        <taxon>Viridiplantae</taxon>
        <taxon>Streptophyta</taxon>
        <taxon>Embryophyta</taxon>
        <taxon>Tracheophyta</taxon>
        <taxon>Spermatophyta</taxon>
        <taxon>Magnoliopsida</taxon>
        <taxon>eudicotyledons</taxon>
        <taxon>Gunneridae</taxon>
        <taxon>Pentapetalae</taxon>
        <taxon>asterids</taxon>
        <taxon>lamiids</taxon>
        <taxon>Lamiales</taxon>
        <taxon>Pedaliaceae</taxon>
        <taxon>Sesamum</taxon>
    </lineage>
</organism>
<proteinExistence type="predicted"/>
<dbReference type="AlphaFoldDB" id="A0AAE1XVC9"/>
<gene>
    <name evidence="1" type="ORF">Salat_2241400</name>
</gene>
<reference evidence="1" key="2">
    <citation type="journal article" date="2024" name="Plant">
        <title>Genomic evolution and insights into agronomic trait innovations of Sesamum species.</title>
        <authorList>
            <person name="Miao H."/>
            <person name="Wang L."/>
            <person name="Qu L."/>
            <person name="Liu H."/>
            <person name="Sun Y."/>
            <person name="Le M."/>
            <person name="Wang Q."/>
            <person name="Wei S."/>
            <person name="Zheng Y."/>
            <person name="Lin W."/>
            <person name="Duan Y."/>
            <person name="Cao H."/>
            <person name="Xiong S."/>
            <person name="Wang X."/>
            <person name="Wei L."/>
            <person name="Li C."/>
            <person name="Ma Q."/>
            <person name="Ju M."/>
            <person name="Zhao R."/>
            <person name="Li G."/>
            <person name="Mu C."/>
            <person name="Tian Q."/>
            <person name="Mei H."/>
            <person name="Zhang T."/>
            <person name="Gao T."/>
            <person name="Zhang H."/>
        </authorList>
    </citation>
    <scope>NUCLEOTIDE SEQUENCE</scope>
    <source>
        <strain evidence="1">3651</strain>
    </source>
</reference>
<name>A0AAE1XVC9_9LAMI</name>
<sequence length="107" mass="11564">MVWHGSAEVAWKGRGRVGGDGDAVVTGYGVVSSGSVRWTRRRRGRRVERWELEGRPGEEKKKSVWGGEAVASPAWRGGTRCPDSEVGVVVVGVAAVDTVVEELKFLT</sequence>